<dbReference type="SMART" id="SM00356">
    <property type="entry name" value="ZnF_C3H1"/>
    <property type="match status" value="1"/>
</dbReference>
<dbReference type="OrthoDB" id="2423195at2759"/>
<dbReference type="GO" id="GO:0008270">
    <property type="term" value="F:zinc ion binding"/>
    <property type="evidence" value="ECO:0007669"/>
    <property type="project" value="UniProtKB-KW"/>
</dbReference>
<comment type="caution">
    <text evidence="10">The sequence shown here is derived from an EMBL/GenBank/DDBJ whole genome shotgun (WGS) entry which is preliminary data.</text>
</comment>
<dbReference type="InterPro" id="IPR045055">
    <property type="entry name" value="DNA2/NAM7-like"/>
</dbReference>
<dbReference type="PANTHER" id="PTHR10887:SF341">
    <property type="entry name" value="NFX1-TYPE ZINC FINGER-CONTAINING PROTEIN 1"/>
    <property type="match status" value="1"/>
</dbReference>
<dbReference type="InterPro" id="IPR041679">
    <property type="entry name" value="DNA2/NAM7-like_C"/>
</dbReference>
<dbReference type="GO" id="GO:0002376">
    <property type="term" value="P:immune system process"/>
    <property type="evidence" value="ECO:0007669"/>
    <property type="project" value="UniProtKB-KW"/>
</dbReference>
<dbReference type="Proteomes" id="UP000193411">
    <property type="component" value="Unassembled WGS sequence"/>
</dbReference>
<dbReference type="CDD" id="cd18808">
    <property type="entry name" value="SF1_C_Upf1"/>
    <property type="match status" value="1"/>
</dbReference>
<evidence type="ECO:0000259" key="8">
    <source>
        <dbReference type="PROSITE" id="PS50103"/>
    </source>
</evidence>
<dbReference type="GO" id="GO:0005737">
    <property type="term" value="C:cytoplasm"/>
    <property type="evidence" value="ECO:0007669"/>
    <property type="project" value="UniProtKB-SubCell"/>
</dbReference>
<evidence type="ECO:0000313" key="10">
    <source>
        <dbReference type="EMBL" id="ORZ31719.1"/>
    </source>
</evidence>
<feature type="domain" description="C3H1-type" evidence="8">
    <location>
        <begin position="14"/>
        <end position="37"/>
    </location>
</feature>
<dbReference type="InterPro" id="IPR027417">
    <property type="entry name" value="P-loop_NTPase"/>
</dbReference>
<feature type="zinc finger region" description="C3H1-type" evidence="7">
    <location>
        <begin position="14"/>
        <end position="37"/>
    </location>
</feature>
<keyword evidence="4 7" id="KW-0863">Zinc-finger</keyword>
<dbReference type="PROSITE" id="PS50103">
    <property type="entry name" value="ZF_C3H1"/>
    <property type="match status" value="1"/>
</dbReference>
<dbReference type="STRING" id="765915.A0A1Y2HAW7"/>
<dbReference type="GO" id="GO:0031380">
    <property type="term" value="C:nuclear RNA-directed RNA polymerase complex"/>
    <property type="evidence" value="ECO:0007669"/>
    <property type="project" value="TreeGrafter"/>
</dbReference>
<comment type="subcellular location">
    <subcellularLocation>
        <location evidence="1">Cytoplasm</location>
    </subcellularLocation>
</comment>
<dbReference type="GO" id="GO:0004386">
    <property type="term" value="F:helicase activity"/>
    <property type="evidence" value="ECO:0007669"/>
    <property type="project" value="InterPro"/>
</dbReference>
<keyword evidence="11" id="KW-1185">Reference proteome</keyword>
<sequence length="1717" mass="189263">MSTRGHATGGGHGVCREFATHGRCKYGDNCHYSHGHAEDMRVELSLNSPALAHQVNVMFHVPSDIGAPKRVTNPTVVDKMDRIVNSEAAKFLVEVMRQLSISQTDFFSTISEVHPAVRAIAKIAKLDNYIATSVPAASTLYLSFQRVFVPLLFVLSHAALEETSMRTKANILLSAVQDEVVTLIVQFITHTVPLLDKGNMDDGTPGVIAQQFAPLSFAQLFGPMAKFLEIIIKRLPNVANRPNVKQGVTTIQQLVDLWATHVKSGTLTTVESQYAVDRVNEIMNRVRTAIDGGLDTMLARAMERASLNTAAATANRARDARLWADDQLEAPTGLHDNDHVAIANIKLIPTHDEVVCTKESPLPGNLQWEPNAHWLPPGPARLLDTHFRLLREDMMSAVKTGIRLFMNYLAEGGQFKESGRFTRNQGGDGTDLAVYTNVVASDIVVSARYGATVPFKFDLPARALGYSTKSGKSKADAKVDANGQMSLDRFWDNCLARDNLVCVCFPESGTYSPVFATIADRDDKVKFSQVAGTGRATVTLSFGIDDIPRGVLQDRSKGRGAKYAPRMFSSSAAGSCLKPPTATQPAPPPKYALTAGFQIDLSFLKKNSTTGPRLTFAPADQTPGVRDALVASLMEHTTLDATQSRALLGALGSEVACVQGPPGTGKSFIGVKIVEALYKLNKKDLFPILCMCYTNHALDDFLESLIDVNIGSLVRIGSLTGSWIDGWLKGLDININRNIIVESLRAPKGGNIFDLLNQVGDDDEGAGELGEENLFALVAEGVDVAEAHAAVNNKGRHAREDVAAVPRLKLSAQATEAQARLHWVESTRPDLPLDELLEVADVWRLKLTERRVLADYMFERARAEYELDVRRTRTEFHRLMGELSDMRAQKDIEAVRNKKVIGLTTTGAAKYQHLIAAVRPKVIICEEAGEILEAHVLAALHPGVQQLIMIGDHKQLRPKTNDFRLDVKSKYGKSYRLNVSLFERLIVSESPQLPPMLPHDMLLAQRRMKPVISQFIKKVYPELEDGAGTQGRPAIKGVAKDVFFLAHSKPQDSSKEDWSGNSHSNTYEANMAVALVEYLLKQGYGHKQIVVLTPYVGQLLKIREIMGRHRLLVEVGELDATAIALATGGDDSGDDEVARPHGRVGARNRFVKDANRTVVALSRARMGMYIIGNADLLAAEKSASPDWIHVISMMREQGLIGEAIEVYCQRHPDYRHQINDPDHLRIVSPDGGCNQSCDFRLDCGHICQRMCHSDDQKHTMYACRKPCTRLHDGCGHPCPKLCNTPCGDCMAIVEPITLPCGHVLEKPWCFQTKSIESIKCHKKVTRLAFAATKSWSSAALIPTRARAQVSAAALLSVVTLVTTTAQPSKGPLPAMQARLYRDGVRPRPMPTQMLRSLYAMYRAVYVVVHPWRRYLSIAVRRAMYPESPIVVLSCGHALTVANCDAMFALESVYRRLGSQWVSVKPFPDDDERLKGVFTCPNVGPQLRATKSADTCVSARGRRRCVSKKAEKFINKAQSFLKSIKSDPSRRVTDACWHAASDAFIRRELEATIFLRNYTVEEGRVYLLAGRAACVVLSGMHERAFAWNGVGGQGRFRIAEARLDRLAVAKSRVELMFQYQRTTAYSGLTLVEKEEHKRQCLKLAKGALKRSELVLAMGAAYGHHWYTCPNGHLYFIGDCGQASKEARVPIVDKIGGSGYHQLREGNQRATNASPKPVR</sequence>
<dbReference type="Pfam" id="PF20173">
    <property type="entry name" value="ZnF_RZ-type"/>
    <property type="match status" value="1"/>
</dbReference>
<dbReference type="Pfam" id="PF13087">
    <property type="entry name" value="AAA_12"/>
    <property type="match status" value="1"/>
</dbReference>
<dbReference type="SUPFAM" id="SSF90229">
    <property type="entry name" value="CCCH zinc finger"/>
    <property type="match status" value="1"/>
</dbReference>
<dbReference type="InterPro" id="IPR000571">
    <property type="entry name" value="Znf_CCCH"/>
</dbReference>
<dbReference type="Pfam" id="PF00642">
    <property type="entry name" value="zf-CCCH"/>
    <property type="match status" value="1"/>
</dbReference>
<evidence type="ECO:0000256" key="4">
    <source>
        <dbReference type="ARBA" id="ARBA00022771"/>
    </source>
</evidence>
<keyword evidence="2" id="KW-0963">Cytoplasm</keyword>
<evidence type="ECO:0000256" key="7">
    <source>
        <dbReference type="PROSITE-ProRule" id="PRU00723"/>
    </source>
</evidence>
<evidence type="ECO:0000256" key="2">
    <source>
        <dbReference type="ARBA" id="ARBA00022490"/>
    </source>
</evidence>
<dbReference type="SUPFAM" id="SSF52540">
    <property type="entry name" value="P-loop containing nucleoside triphosphate hydrolases"/>
    <property type="match status" value="1"/>
</dbReference>
<dbReference type="Pfam" id="PF13086">
    <property type="entry name" value="AAA_11"/>
    <property type="match status" value="1"/>
</dbReference>
<evidence type="ECO:0000256" key="3">
    <source>
        <dbReference type="ARBA" id="ARBA00022723"/>
    </source>
</evidence>
<dbReference type="CDD" id="cd06008">
    <property type="entry name" value="NF-X1-zinc-finger"/>
    <property type="match status" value="1"/>
</dbReference>
<organism evidence="10 11">
    <name type="scientific">Catenaria anguillulae PL171</name>
    <dbReference type="NCBI Taxonomy" id="765915"/>
    <lineage>
        <taxon>Eukaryota</taxon>
        <taxon>Fungi</taxon>
        <taxon>Fungi incertae sedis</taxon>
        <taxon>Blastocladiomycota</taxon>
        <taxon>Blastocladiomycetes</taxon>
        <taxon>Blastocladiales</taxon>
        <taxon>Catenariaceae</taxon>
        <taxon>Catenaria</taxon>
    </lineage>
</organism>
<dbReference type="PROSITE" id="PS51981">
    <property type="entry name" value="ZF_RZ"/>
    <property type="match status" value="1"/>
</dbReference>
<dbReference type="PANTHER" id="PTHR10887">
    <property type="entry name" value="DNA2/NAM7 HELICASE FAMILY"/>
    <property type="match status" value="1"/>
</dbReference>
<evidence type="ECO:0000256" key="5">
    <source>
        <dbReference type="ARBA" id="ARBA00022833"/>
    </source>
</evidence>
<dbReference type="EMBL" id="MCFL01000056">
    <property type="protein sequence ID" value="ORZ31719.1"/>
    <property type="molecule type" value="Genomic_DNA"/>
</dbReference>
<dbReference type="GO" id="GO:0031048">
    <property type="term" value="P:regulatory ncRNA-mediated heterochromatin formation"/>
    <property type="evidence" value="ECO:0007669"/>
    <property type="project" value="TreeGrafter"/>
</dbReference>
<feature type="domain" description="RZ-type" evidence="9">
    <location>
        <begin position="1642"/>
        <end position="1717"/>
    </location>
</feature>
<evidence type="ECO:0000256" key="6">
    <source>
        <dbReference type="ARBA" id="ARBA00022859"/>
    </source>
</evidence>
<reference evidence="10 11" key="1">
    <citation type="submission" date="2016-07" db="EMBL/GenBank/DDBJ databases">
        <title>Pervasive Adenine N6-methylation of Active Genes in Fungi.</title>
        <authorList>
            <consortium name="DOE Joint Genome Institute"/>
            <person name="Mondo S.J."/>
            <person name="Dannebaum R.O."/>
            <person name="Kuo R.C."/>
            <person name="Labutti K."/>
            <person name="Haridas S."/>
            <person name="Kuo A."/>
            <person name="Salamov A."/>
            <person name="Ahrendt S.R."/>
            <person name="Lipzen A."/>
            <person name="Sullivan W."/>
            <person name="Andreopoulos W.B."/>
            <person name="Clum A."/>
            <person name="Lindquist E."/>
            <person name="Daum C."/>
            <person name="Ramamoorthy G.K."/>
            <person name="Gryganskyi A."/>
            <person name="Culley D."/>
            <person name="Magnuson J.K."/>
            <person name="James T.Y."/>
            <person name="O'Malley M.A."/>
            <person name="Stajich J.E."/>
            <person name="Spatafora J.W."/>
            <person name="Visel A."/>
            <person name="Grigoriev I.V."/>
        </authorList>
    </citation>
    <scope>NUCLEOTIDE SEQUENCE [LARGE SCALE GENOMIC DNA]</scope>
    <source>
        <strain evidence="10 11">PL171</strain>
    </source>
</reference>
<evidence type="ECO:0000259" key="9">
    <source>
        <dbReference type="PROSITE" id="PS51981"/>
    </source>
</evidence>
<dbReference type="InterPro" id="IPR041677">
    <property type="entry name" value="DNA2/NAM7_AAA_11"/>
</dbReference>
<keyword evidence="5 7" id="KW-0862">Zinc</keyword>
<dbReference type="InterPro" id="IPR047187">
    <property type="entry name" value="SF1_C_Upf1"/>
</dbReference>
<dbReference type="InterPro" id="IPR046439">
    <property type="entry name" value="ZF_RZ_dom"/>
</dbReference>
<evidence type="ECO:0000256" key="1">
    <source>
        <dbReference type="ARBA" id="ARBA00004496"/>
    </source>
</evidence>
<accession>A0A1Y2HAW7</accession>
<proteinExistence type="predicted"/>
<gene>
    <name evidence="10" type="ORF">BCR44DRAFT_1463653</name>
</gene>
<dbReference type="Gene3D" id="4.10.1000.10">
    <property type="entry name" value="Zinc finger, CCCH-type"/>
    <property type="match status" value="1"/>
</dbReference>
<dbReference type="CDD" id="cd17936">
    <property type="entry name" value="EEXXEc_NFX1"/>
    <property type="match status" value="1"/>
</dbReference>
<protein>
    <submittedName>
        <fullName evidence="10">Uncharacterized protein</fullName>
    </submittedName>
</protein>
<keyword evidence="3 7" id="KW-0479">Metal-binding</keyword>
<evidence type="ECO:0000313" key="11">
    <source>
        <dbReference type="Proteomes" id="UP000193411"/>
    </source>
</evidence>
<keyword evidence="6" id="KW-0391">Immunity</keyword>
<dbReference type="Gene3D" id="3.40.50.300">
    <property type="entry name" value="P-loop containing nucleotide triphosphate hydrolases"/>
    <property type="match status" value="2"/>
</dbReference>
<name>A0A1Y2HAW7_9FUNG</name>
<dbReference type="InterPro" id="IPR036855">
    <property type="entry name" value="Znf_CCCH_sf"/>
</dbReference>